<organism evidence="2 3">
    <name type="scientific">Leishmania donovani</name>
    <dbReference type="NCBI Taxonomy" id="5661"/>
    <lineage>
        <taxon>Eukaryota</taxon>
        <taxon>Discoba</taxon>
        <taxon>Euglenozoa</taxon>
        <taxon>Kinetoplastea</taxon>
        <taxon>Metakinetoplastina</taxon>
        <taxon>Trypanosomatida</taxon>
        <taxon>Trypanosomatidae</taxon>
        <taxon>Leishmaniinae</taxon>
        <taxon>Leishmania</taxon>
    </lineage>
</organism>
<dbReference type="Gene3D" id="3.40.50.300">
    <property type="entry name" value="P-loop containing nucleotide triphosphate hydrolases"/>
    <property type="match status" value="1"/>
</dbReference>
<dbReference type="SMART" id="SM00320">
    <property type="entry name" value="WD40"/>
    <property type="match status" value="6"/>
</dbReference>
<reference evidence="3" key="1">
    <citation type="submission" date="2019-02" db="EMBL/GenBank/DDBJ databases">
        <title>FDA dAtabase for Regulatory Grade micrObial Sequences (FDA-ARGOS): Supporting development and validation of Infectious Disease Dx tests.</title>
        <authorList>
            <person name="Duncan R."/>
            <person name="Fisher C."/>
            <person name="Tallon L."/>
            <person name="Sadzewicz L."/>
            <person name="Sengamalay N."/>
            <person name="Ott S."/>
            <person name="Godinez A."/>
            <person name="Nagaraj S."/>
            <person name="Vavikolanu K."/>
            <person name="Vyas G."/>
            <person name="Nadendla S."/>
            <person name="Aluvathingal J."/>
            <person name="Sichtig H."/>
        </authorList>
    </citation>
    <scope>NUCLEOTIDE SEQUENCE [LARGE SCALE GENOMIC DNA]</scope>
    <source>
        <strain evidence="3">FDAARGOS_360</strain>
    </source>
</reference>
<dbReference type="InterPro" id="IPR001680">
    <property type="entry name" value="WD40_rpt"/>
</dbReference>
<comment type="caution">
    <text evidence="2">The sequence shown here is derived from an EMBL/GenBank/DDBJ whole genome shotgun (WGS) entry which is preliminary data.</text>
</comment>
<evidence type="ECO:0000313" key="3">
    <source>
        <dbReference type="Proteomes" id="UP000318821"/>
    </source>
</evidence>
<dbReference type="AlphaFoldDB" id="A0A504Y4C6"/>
<dbReference type="VEuPathDB" id="TriTrypDB:LDHU3_33.3270"/>
<name>A0A504Y4C6_LEIDO</name>
<proteinExistence type="predicted"/>
<feature type="compositionally biased region" description="Polar residues" evidence="1">
    <location>
        <begin position="194"/>
        <end position="213"/>
    </location>
</feature>
<dbReference type="FunFam" id="2.130.10.10:FF:001185">
    <property type="entry name" value="WD_domain"/>
    <property type="match status" value="1"/>
</dbReference>
<dbReference type="InterPro" id="IPR015943">
    <property type="entry name" value="WD40/YVTN_repeat-like_dom_sf"/>
</dbReference>
<dbReference type="PANTHER" id="PTHR44156">
    <property type="entry name" value="SUPERNUMERARY LIMBS, ISOFORM B-RELATED"/>
    <property type="match status" value="1"/>
</dbReference>
<dbReference type="InterPro" id="IPR053299">
    <property type="entry name" value="ASTRA_WD_repeat"/>
</dbReference>
<accession>A0A504Y4C6</accession>
<sequence>MPLKGHTYDVATTVEALNASFSFDPSCHIERVLPDASRELVKQVLWATSRVSAVNGRPVADSPELKAALLSVVMRHHNPPSVTGEEKTVPNSVALFPKTPITVTFERTDEHACKVSIEGSVLSDGAVSKVESPSSAAVQELISEIAPPSIEEPPPALPAIDADLRGSFRRSMIGHPGIAAALLKESVSAASPNATVAASRRSTYTPATSGTPQPATRRTSSPPAPPALRPSHCKNSSSSSDLDDSEAASEASSSDFDTVRICQLKGTSPSDGCITAAAAAAAAAQAGAESPTPGLLEFEKMKLSMRGDEMLRHVGPGAGTYGHTPSDVAEMTVKGRIKRALDRVEMGYCVICVTQDVNPIAEIELLALTAKKRVVAFDLSVKLRLRPKPEVLATQFAEAMRSGAWFVMVNAHKSISTCLVFEELLEDAHMHNLEGFDPSARIIIALESHPHFPKALVHHAVVIKLVSNFQGSSFLSDSMAASISRARLVTADALTQSQIGGPSARSLQASVTPRATVQKPAKKQVRISAAVEIVEIAPREVVKVPKRDCPIDVSGSVALFKTFSGVSGDKFLCVQSAGEEGRFAVGSSCGNVYFLDSLGNSLLQAHAHNASIWDVSFNDKFHFATGCEDGTSAAWRLGASLGGALTDDAVLVPTAATSLGSDVYCVCYLKNMNPSPLLIGGLHNSLVIREAESDAVHLVSIPSNAQVVDCLPNSATALVGGGDGSVCVVDVTTAKPLGTLVDHTRKLPALAVLDDNQFFTGSFDSSILSWDLRVPGGVTSSVQGGAAATELAAHTMHTLKLKNYVTGLDVDDVHLAASVGENLYLWDVRKLHTVLGGYPQGWKGLSRGVQVQSVSHLVVTASPDGFVRFWSFASTCRTPQGPEKGSDWLHAAVSVIEPRAPSSFGGGGQQRCVTGMLDVASRFTGPAEELLAALEVERDAYSYFSFN</sequence>
<dbReference type="Pfam" id="PF00400">
    <property type="entry name" value="WD40"/>
    <property type="match status" value="1"/>
</dbReference>
<dbReference type="InterPro" id="IPR027417">
    <property type="entry name" value="P-loop_NTPase"/>
</dbReference>
<evidence type="ECO:0000313" key="2">
    <source>
        <dbReference type="EMBL" id="TPP55471.1"/>
    </source>
</evidence>
<dbReference type="InterPro" id="IPR036322">
    <property type="entry name" value="WD40_repeat_dom_sf"/>
</dbReference>
<protein>
    <submittedName>
        <fullName evidence="2">WD domain, G-beta repeat family protein</fullName>
    </submittedName>
</protein>
<dbReference type="Proteomes" id="UP000318821">
    <property type="component" value="Unassembled WGS sequence"/>
</dbReference>
<evidence type="ECO:0000256" key="1">
    <source>
        <dbReference type="SAM" id="MobiDB-lite"/>
    </source>
</evidence>
<feature type="region of interest" description="Disordered" evidence="1">
    <location>
        <begin position="194"/>
        <end position="253"/>
    </location>
</feature>
<dbReference type="FunFam" id="3.40.50.300:FF:002657">
    <property type="entry name" value="WD_domain"/>
    <property type="match status" value="1"/>
</dbReference>
<dbReference type="FunFam" id="2.130.10.10:FF:001566">
    <property type="entry name" value="WD_domain_-_G-beta_repeat_-_putative"/>
    <property type="match status" value="1"/>
</dbReference>
<dbReference type="SUPFAM" id="SSF50978">
    <property type="entry name" value="WD40 repeat-like"/>
    <property type="match status" value="1"/>
</dbReference>
<dbReference type="VEuPathDB" id="TriTrypDB:LdBPK_332270.1"/>
<dbReference type="Gene3D" id="2.130.10.10">
    <property type="entry name" value="YVTN repeat-like/Quinoprotein amine dehydrogenase"/>
    <property type="match status" value="2"/>
</dbReference>
<gene>
    <name evidence="2" type="ORF">CGC20_10325</name>
</gene>
<dbReference type="EMBL" id="RHLD01000006">
    <property type="protein sequence ID" value="TPP55471.1"/>
    <property type="molecule type" value="Genomic_DNA"/>
</dbReference>
<dbReference type="VEuPathDB" id="TriTrypDB:LdCL_330029700"/>